<accession>A0ABQ4SNF3</accession>
<dbReference type="RefSeq" id="WP_238241203.1">
    <property type="nucleotide sequence ID" value="NZ_BPQQ01000091.1"/>
</dbReference>
<dbReference type="Pfam" id="PF00106">
    <property type="entry name" value="adh_short"/>
    <property type="match status" value="1"/>
</dbReference>
<dbReference type="PRINTS" id="PR00081">
    <property type="entry name" value="GDHRDH"/>
</dbReference>
<sequence length="306" mass="32681">MTEWTTHDMPSQRGRSAVVTGVGGLGFETALALARAGADVVLAGRDGRKGAAAVSAIGQAVPGAHVRFGHLDLASLASVAAFAARLTREQDSLDLLINNAGVMTPPTRRETADGFELQFGTNYLGHFALTAHLLPLLRKGRVPRVVTLGSVAARNGVIAFDDLQAERGYKPMAAYSQSKLACILFAFELSRRSRTAGWGVRSLAAHPGISRTDLLPNGAGPWSSVGLVRRVAWFLFQPAAQGALPTLFAATDPAARDGAYYGPNRWGETRGHPTEARSPRQAREDATARRLWDLSEQLAKVTFARS</sequence>
<feature type="region of interest" description="Disordered" evidence="2">
    <location>
        <begin position="261"/>
        <end position="285"/>
    </location>
</feature>
<dbReference type="SUPFAM" id="SSF51735">
    <property type="entry name" value="NAD(P)-binding Rossmann-fold domains"/>
    <property type="match status" value="1"/>
</dbReference>
<dbReference type="NCBIfam" id="NF004513">
    <property type="entry name" value="PRK05854.1"/>
    <property type="match status" value="1"/>
</dbReference>
<dbReference type="Proteomes" id="UP001055153">
    <property type="component" value="Unassembled WGS sequence"/>
</dbReference>
<dbReference type="PANTHER" id="PTHR43157">
    <property type="entry name" value="PHOSPHATIDYLINOSITOL-GLYCAN BIOSYNTHESIS CLASS F PROTEIN-RELATED"/>
    <property type="match status" value="1"/>
</dbReference>
<feature type="compositionally biased region" description="Basic and acidic residues" evidence="2">
    <location>
        <begin position="267"/>
        <end position="285"/>
    </location>
</feature>
<proteinExistence type="predicted"/>
<comment type="caution">
    <text evidence="3">The sequence shown here is derived from an EMBL/GenBank/DDBJ whole genome shotgun (WGS) entry which is preliminary data.</text>
</comment>
<reference evidence="3" key="1">
    <citation type="journal article" date="2021" name="Front. Microbiol.">
        <title>Comprehensive Comparative Genomics and Phenotyping of Methylobacterium Species.</title>
        <authorList>
            <person name="Alessa O."/>
            <person name="Ogura Y."/>
            <person name="Fujitani Y."/>
            <person name="Takami H."/>
            <person name="Hayashi T."/>
            <person name="Sahin N."/>
            <person name="Tani A."/>
        </authorList>
    </citation>
    <scope>NUCLEOTIDE SEQUENCE</scope>
    <source>
        <strain evidence="3">DSM 17168</strain>
    </source>
</reference>
<gene>
    <name evidence="3" type="ORF">GMJLKIPL_5783</name>
</gene>
<keyword evidence="1" id="KW-0560">Oxidoreductase</keyword>
<dbReference type="InterPro" id="IPR002347">
    <property type="entry name" value="SDR_fam"/>
</dbReference>
<keyword evidence="4" id="KW-1185">Reference proteome</keyword>
<evidence type="ECO:0000313" key="3">
    <source>
        <dbReference type="EMBL" id="GJE03826.1"/>
    </source>
</evidence>
<evidence type="ECO:0008006" key="5">
    <source>
        <dbReference type="Google" id="ProtNLM"/>
    </source>
</evidence>
<evidence type="ECO:0000256" key="1">
    <source>
        <dbReference type="ARBA" id="ARBA00023002"/>
    </source>
</evidence>
<protein>
    <recommendedName>
        <fullName evidence="5">Fatty acyl-CoA reductase</fullName>
    </recommendedName>
</protein>
<dbReference type="PANTHER" id="PTHR43157:SF31">
    <property type="entry name" value="PHOSPHATIDYLINOSITOL-GLYCAN BIOSYNTHESIS CLASS F PROTEIN"/>
    <property type="match status" value="1"/>
</dbReference>
<reference evidence="3" key="2">
    <citation type="submission" date="2021-08" db="EMBL/GenBank/DDBJ databases">
        <authorList>
            <person name="Tani A."/>
            <person name="Ola A."/>
            <person name="Ogura Y."/>
            <person name="Katsura K."/>
            <person name="Hayashi T."/>
        </authorList>
    </citation>
    <scope>NUCLEOTIDE SEQUENCE</scope>
    <source>
        <strain evidence="3">DSM 17168</strain>
    </source>
</reference>
<dbReference type="NCBIfam" id="NF004846">
    <property type="entry name" value="PRK06197.1"/>
    <property type="match status" value="1"/>
</dbReference>
<dbReference type="EMBL" id="BPQQ01000091">
    <property type="protein sequence ID" value="GJE03826.1"/>
    <property type="molecule type" value="Genomic_DNA"/>
</dbReference>
<dbReference type="Gene3D" id="3.40.50.720">
    <property type="entry name" value="NAD(P)-binding Rossmann-like Domain"/>
    <property type="match status" value="1"/>
</dbReference>
<organism evidence="3 4">
    <name type="scientific">Methylobacterium isbiliense</name>
    <dbReference type="NCBI Taxonomy" id="315478"/>
    <lineage>
        <taxon>Bacteria</taxon>
        <taxon>Pseudomonadati</taxon>
        <taxon>Pseudomonadota</taxon>
        <taxon>Alphaproteobacteria</taxon>
        <taxon>Hyphomicrobiales</taxon>
        <taxon>Methylobacteriaceae</taxon>
        <taxon>Methylobacterium</taxon>
    </lineage>
</organism>
<dbReference type="CDD" id="cd05327">
    <property type="entry name" value="retinol-DH_like_SDR_c_like"/>
    <property type="match status" value="1"/>
</dbReference>
<dbReference type="InterPro" id="IPR036291">
    <property type="entry name" value="NAD(P)-bd_dom_sf"/>
</dbReference>
<evidence type="ECO:0000256" key="2">
    <source>
        <dbReference type="SAM" id="MobiDB-lite"/>
    </source>
</evidence>
<name>A0ABQ4SNF3_9HYPH</name>
<evidence type="ECO:0000313" key="4">
    <source>
        <dbReference type="Proteomes" id="UP001055153"/>
    </source>
</evidence>